<comment type="caution">
    <text evidence="2">The sequence shown here is derived from an EMBL/GenBank/DDBJ whole genome shotgun (WGS) entry which is preliminary data.</text>
</comment>
<feature type="region of interest" description="Disordered" evidence="1">
    <location>
        <begin position="397"/>
        <end position="435"/>
    </location>
</feature>
<accession>A0AAP0GDS7</accession>
<evidence type="ECO:0000313" key="3">
    <source>
        <dbReference type="Proteomes" id="UP001418222"/>
    </source>
</evidence>
<evidence type="ECO:0000256" key="1">
    <source>
        <dbReference type="SAM" id="MobiDB-lite"/>
    </source>
</evidence>
<dbReference type="AlphaFoldDB" id="A0AAP0GDS7"/>
<reference evidence="2 3" key="1">
    <citation type="journal article" date="2022" name="Nat. Plants">
        <title>Genomes of leafy and leafless Platanthera orchids illuminate the evolution of mycoheterotrophy.</title>
        <authorList>
            <person name="Li M.H."/>
            <person name="Liu K.W."/>
            <person name="Li Z."/>
            <person name="Lu H.C."/>
            <person name="Ye Q.L."/>
            <person name="Zhang D."/>
            <person name="Wang J.Y."/>
            <person name="Li Y.F."/>
            <person name="Zhong Z.M."/>
            <person name="Liu X."/>
            <person name="Yu X."/>
            <person name="Liu D.K."/>
            <person name="Tu X.D."/>
            <person name="Liu B."/>
            <person name="Hao Y."/>
            <person name="Liao X.Y."/>
            <person name="Jiang Y.T."/>
            <person name="Sun W.H."/>
            <person name="Chen J."/>
            <person name="Chen Y.Q."/>
            <person name="Ai Y."/>
            <person name="Zhai J.W."/>
            <person name="Wu S.S."/>
            <person name="Zhou Z."/>
            <person name="Hsiao Y.Y."/>
            <person name="Wu W.L."/>
            <person name="Chen Y.Y."/>
            <person name="Lin Y.F."/>
            <person name="Hsu J.L."/>
            <person name="Li C.Y."/>
            <person name="Wang Z.W."/>
            <person name="Zhao X."/>
            <person name="Zhong W.Y."/>
            <person name="Ma X.K."/>
            <person name="Ma L."/>
            <person name="Huang J."/>
            <person name="Chen G.Z."/>
            <person name="Huang M.Z."/>
            <person name="Huang L."/>
            <person name="Peng D.H."/>
            <person name="Luo Y.B."/>
            <person name="Zou S.Q."/>
            <person name="Chen S.P."/>
            <person name="Lan S."/>
            <person name="Tsai W.C."/>
            <person name="Van de Peer Y."/>
            <person name="Liu Z.J."/>
        </authorList>
    </citation>
    <scope>NUCLEOTIDE SEQUENCE [LARGE SCALE GENOMIC DNA]</scope>
    <source>
        <strain evidence="2">Lor287</strain>
    </source>
</reference>
<gene>
    <name evidence="2" type="ORF">KSP39_PZI002178</name>
</gene>
<evidence type="ECO:0000313" key="2">
    <source>
        <dbReference type="EMBL" id="KAK8953996.1"/>
    </source>
</evidence>
<dbReference type="Proteomes" id="UP001418222">
    <property type="component" value="Unassembled WGS sequence"/>
</dbReference>
<name>A0AAP0GDS7_9ASPA</name>
<organism evidence="2 3">
    <name type="scientific">Platanthera zijinensis</name>
    <dbReference type="NCBI Taxonomy" id="2320716"/>
    <lineage>
        <taxon>Eukaryota</taxon>
        <taxon>Viridiplantae</taxon>
        <taxon>Streptophyta</taxon>
        <taxon>Embryophyta</taxon>
        <taxon>Tracheophyta</taxon>
        <taxon>Spermatophyta</taxon>
        <taxon>Magnoliopsida</taxon>
        <taxon>Liliopsida</taxon>
        <taxon>Asparagales</taxon>
        <taxon>Orchidaceae</taxon>
        <taxon>Orchidoideae</taxon>
        <taxon>Orchideae</taxon>
        <taxon>Orchidinae</taxon>
        <taxon>Platanthera</taxon>
    </lineage>
</organism>
<proteinExistence type="predicted"/>
<dbReference type="EMBL" id="JBBWWQ010000002">
    <property type="protein sequence ID" value="KAK8953996.1"/>
    <property type="molecule type" value="Genomic_DNA"/>
</dbReference>
<protein>
    <submittedName>
        <fullName evidence="2">Uncharacterized protein</fullName>
    </submittedName>
</protein>
<keyword evidence="3" id="KW-1185">Reference proteome</keyword>
<sequence>MAYIAPSLSTLEHAHILSTYLMPHHTLDEFWDTPPADPPDEFFTVGDTHHIIEPRLLVGVHDFHSGGCLIRDVLSYIPPGEPPDVSRSLREIWLFMSLPLSVDVSHVHLSTRHICDEFFYTPLREPPDRPPPVIDFQSRSENFSPNPSFPPPILLPAAWICHKTSDPFIPRPDLSIRGRIYPIPVRFHHPPSRTAISILSTPPVPPRIVVHAFSAPDSSVPWSAHYLLAPAGKWLCPKCCNKNVDKSLSSTETALRGTTTKTTNKTITGHSLFCIDKISHSGGSFQGKSESAAKKKAGFVKKSSDSLHLCISAIARSSLSGNNVLKNGLSTIGVCKMKKQAVSPPLTKKSVHKTVQSLVKLLNPHPRDKSTKKKPDLSKNEAQGKMFGIPLVITSQSSKKSRKKIDMTDKAHRGAKGPWSLGARRRGALEAREAQKLGKKEIERIGRPIR</sequence>